<reference evidence="5" key="1">
    <citation type="journal article" date="2015" name="PLoS Genet.">
        <title>Genome Sequence and Transcriptome Analyses of Chrysochromulina tobin: Metabolic Tools for Enhanced Algal Fitness in the Prominent Order Prymnesiales (Haptophyceae).</title>
        <authorList>
            <person name="Hovde B.T."/>
            <person name="Deodato C.R."/>
            <person name="Hunsperger H.M."/>
            <person name="Ryken S.A."/>
            <person name="Yost W."/>
            <person name="Jha R.K."/>
            <person name="Patterson J."/>
            <person name="Monnat R.J. Jr."/>
            <person name="Barlow S.B."/>
            <person name="Starkenburg S.R."/>
            <person name="Cattolico R.A."/>
        </authorList>
    </citation>
    <scope>NUCLEOTIDE SEQUENCE</scope>
    <source>
        <strain evidence="5">CCMP291</strain>
    </source>
</reference>
<dbReference type="PANTHER" id="PTHR24113:SF12">
    <property type="entry name" value="RAN GTPASE-ACTIVATING PROTEIN 1"/>
    <property type="match status" value="1"/>
</dbReference>
<comment type="caution">
    <text evidence="4">The sequence shown here is derived from an EMBL/GenBank/DDBJ whole genome shotgun (WGS) entry which is preliminary data.</text>
</comment>
<dbReference type="GO" id="GO:0031267">
    <property type="term" value="F:small GTPase binding"/>
    <property type="evidence" value="ECO:0007669"/>
    <property type="project" value="TreeGrafter"/>
</dbReference>
<accession>A0A0M0K680</accession>
<dbReference type="EMBL" id="JWZX01001263">
    <property type="protein sequence ID" value="KOO34309.1"/>
    <property type="molecule type" value="Genomic_DNA"/>
</dbReference>
<keyword evidence="1" id="KW-0343">GTPase activation</keyword>
<dbReference type="SMART" id="SM00368">
    <property type="entry name" value="LRR_RI"/>
    <property type="match status" value="9"/>
</dbReference>
<dbReference type="GO" id="GO:0006913">
    <property type="term" value="P:nucleocytoplasmic transport"/>
    <property type="evidence" value="ECO:0007669"/>
    <property type="project" value="TreeGrafter"/>
</dbReference>
<evidence type="ECO:0000256" key="1">
    <source>
        <dbReference type="ARBA" id="ARBA00022468"/>
    </source>
</evidence>
<gene>
    <name evidence="4" type="ORF">Ctob_011558</name>
</gene>
<dbReference type="GO" id="GO:0005634">
    <property type="term" value="C:nucleus"/>
    <property type="evidence" value="ECO:0007669"/>
    <property type="project" value="TreeGrafter"/>
</dbReference>
<dbReference type="Proteomes" id="UP000037460">
    <property type="component" value="Unassembled WGS sequence"/>
</dbReference>
<evidence type="ECO:0000256" key="2">
    <source>
        <dbReference type="ARBA" id="ARBA00022614"/>
    </source>
</evidence>
<dbReference type="InterPro" id="IPR027038">
    <property type="entry name" value="RanGap"/>
</dbReference>
<organism evidence="4 5">
    <name type="scientific">Chrysochromulina tobinii</name>
    <dbReference type="NCBI Taxonomy" id="1460289"/>
    <lineage>
        <taxon>Eukaryota</taxon>
        <taxon>Haptista</taxon>
        <taxon>Haptophyta</taxon>
        <taxon>Prymnesiophyceae</taxon>
        <taxon>Prymnesiales</taxon>
        <taxon>Chrysochromulinaceae</taxon>
        <taxon>Chrysochromulina</taxon>
    </lineage>
</organism>
<dbReference type="InterPro" id="IPR032675">
    <property type="entry name" value="LRR_dom_sf"/>
</dbReference>
<name>A0A0M0K680_9EUKA</name>
<dbReference type="GO" id="GO:0005829">
    <property type="term" value="C:cytosol"/>
    <property type="evidence" value="ECO:0007669"/>
    <property type="project" value="TreeGrafter"/>
</dbReference>
<dbReference type="SUPFAM" id="SSF52047">
    <property type="entry name" value="RNI-like"/>
    <property type="match status" value="1"/>
</dbReference>
<protein>
    <submittedName>
        <fullName evidence="4">Protein nlrc3</fullName>
    </submittedName>
</protein>
<evidence type="ECO:0000313" key="5">
    <source>
        <dbReference type="Proteomes" id="UP000037460"/>
    </source>
</evidence>
<keyword evidence="3" id="KW-0677">Repeat</keyword>
<proteinExistence type="predicted"/>
<dbReference type="AlphaFoldDB" id="A0A0M0K680"/>
<keyword evidence="5" id="KW-1185">Reference proteome</keyword>
<dbReference type="OrthoDB" id="120976at2759"/>
<evidence type="ECO:0000256" key="3">
    <source>
        <dbReference type="ARBA" id="ARBA00022737"/>
    </source>
</evidence>
<dbReference type="GO" id="GO:0005096">
    <property type="term" value="F:GTPase activator activity"/>
    <property type="evidence" value="ECO:0007669"/>
    <property type="project" value="UniProtKB-KW"/>
</dbReference>
<dbReference type="InterPro" id="IPR001611">
    <property type="entry name" value="Leu-rich_rpt"/>
</dbReference>
<dbReference type="GO" id="GO:0048471">
    <property type="term" value="C:perinuclear region of cytoplasm"/>
    <property type="evidence" value="ECO:0007669"/>
    <property type="project" value="TreeGrafter"/>
</dbReference>
<sequence length="543" mass="56336">MLTPTTTLAVTLSTSSMLDLLPSDVLHEILAVGGVPAWLLFCQVSHGLRARSDGFFEAGAIDLTVCKDLITDNKLRFVLQRVPRSMLKSLNVSGCQQLTKGGILKALRYGSTQNLHDLYALQVGSASWTVADLRRLVALCPSLALLRVDCRAEGFDDEHLGLLAKEESIQPRRLVLHHGPHAPETLMPISPPPAPLPVAAAAVFGEGAEDATAAADGEVDDAPGALGLTLQRCTGSLVELDARGSLDVRGVKQVIRLLAKPECALRRLVLPGCGALRGEEAASAFGQALAINRSVEDLQLGCSYINATGAASLAIALCANTKLARLELHHNPLLDEGCSRLAHALVANTTLRYLAVPFTGVGDGACAALALALNGARIDGGSALEVLDLAGNRLTADGVTLLAAALPLSRITTLSLSANAHIGPQGTLALAAALPDTPSLTSLSLDGCAVGAAPCGRLAAALARSRVAMLDLSSNEIGDLGAWELAWRLPECHALVSLSLAVNEIEEDGAAELLAGISASRSLASIDLRGNRIVASSAAHQVR</sequence>
<evidence type="ECO:0000313" key="4">
    <source>
        <dbReference type="EMBL" id="KOO34309.1"/>
    </source>
</evidence>
<dbReference type="Pfam" id="PF13516">
    <property type="entry name" value="LRR_6"/>
    <property type="match status" value="2"/>
</dbReference>
<dbReference type="Gene3D" id="3.80.10.10">
    <property type="entry name" value="Ribonuclease Inhibitor"/>
    <property type="match status" value="3"/>
</dbReference>
<keyword evidence="2" id="KW-0433">Leucine-rich repeat</keyword>
<dbReference type="PANTHER" id="PTHR24113">
    <property type="entry name" value="RAN GTPASE-ACTIVATING PROTEIN 1"/>
    <property type="match status" value="1"/>
</dbReference>